<dbReference type="SUPFAM" id="SSF50978">
    <property type="entry name" value="WD40 repeat-like"/>
    <property type="match status" value="1"/>
</dbReference>
<evidence type="ECO:0000256" key="1">
    <source>
        <dbReference type="ARBA" id="ARBA00022574"/>
    </source>
</evidence>
<keyword evidence="1" id="KW-0853">WD repeat</keyword>
<reference evidence="4 5" key="1">
    <citation type="journal article" date="2021" name="Elife">
        <title>Chloroplast acquisition without the gene transfer in kleptoplastic sea slugs, Plakobranchus ocellatus.</title>
        <authorList>
            <person name="Maeda T."/>
            <person name="Takahashi S."/>
            <person name="Yoshida T."/>
            <person name="Shimamura S."/>
            <person name="Takaki Y."/>
            <person name="Nagai Y."/>
            <person name="Toyoda A."/>
            <person name="Suzuki Y."/>
            <person name="Arimoto A."/>
            <person name="Ishii H."/>
            <person name="Satoh N."/>
            <person name="Nishiyama T."/>
            <person name="Hasebe M."/>
            <person name="Maruyama T."/>
            <person name="Minagawa J."/>
            <person name="Obokata J."/>
            <person name="Shigenobu S."/>
        </authorList>
    </citation>
    <scope>NUCLEOTIDE SEQUENCE [LARGE SCALE GENOMIC DNA]</scope>
</reference>
<dbReference type="Gene3D" id="2.130.10.10">
    <property type="entry name" value="YVTN repeat-like/Quinoprotein amine dehydrogenase"/>
    <property type="match status" value="1"/>
</dbReference>
<evidence type="ECO:0000313" key="5">
    <source>
        <dbReference type="Proteomes" id="UP000762676"/>
    </source>
</evidence>
<feature type="compositionally biased region" description="Basic and acidic residues" evidence="3">
    <location>
        <begin position="29"/>
        <end position="48"/>
    </location>
</feature>
<keyword evidence="2" id="KW-0677">Repeat</keyword>
<dbReference type="InterPro" id="IPR015943">
    <property type="entry name" value="WD40/YVTN_repeat-like_dom_sf"/>
</dbReference>
<evidence type="ECO:0000256" key="2">
    <source>
        <dbReference type="ARBA" id="ARBA00022737"/>
    </source>
</evidence>
<name>A0AAV4FP03_9GAST</name>
<protein>
    <submittedName>
        <fullName evidence="4">WD repeat-containing protein 25</fullName>
    </submittedName>
</protein>
<dbReference type="AlphaFoldDB" id="A0AAV4FP03"/>
<feature type="region of interest" description="Disordered" evidence="3">
    <location>
        <begin position="1"/>
        <end position="71"/>
    </location>
</feature>
<dbReference type="Proteomes" id="UP000762676">
    <property type="component" value="Unassembled WGS sequence"/>
</dbReference>
<gene>
    <name evidence="4" type="ORF">ElyMa_000439200</name>
</gene>
<dbReference type="PROSITE" id="PS00678">
    <property type="entry name" value="WD_REPEATS_1"/>
    <property type="match status" value="1"/>
</dbReference>
<dbReference type="EMBL" id="BMAT01000870">
    <property type="protein sequence ID" value="GFR74824.1"/>
    <property type="molecule type" value="Genomic_DNA"/>
</dbReference>
<dbReference type="SMART" id="SM00320">
    <property type="entry name" value="WD40"/>
    <property type="match status" value="4"/>
</dbReference>
<comment type="caution">
    <text evidence="4">The sequence shown here is derived from an EMBL/GenBank/DDBJ whole genome shotgun (WGS) entry which is preliminary data.</text>
</comment>
<evidence type="ECO:0000313" key="4">
    <source>
        <dbReference type="EMBL" id="GFR74824.1"/>
    </source>
</evidence>
<dbReference type="InterPro" id="IPR053053">
    <property type="entry name" value="WD_repeat_protein"/>
</dbReference>
<accession>A0AAV4FP03</accession>
<dbReference type="PANTHER" id="PTHR44566:SF1">
    <property type="entry name" value="WD REPEAT-CONTAINING PROTEIN 25"/>
    <property type="match status" value="1"/>
</dbReference>
<dbReference type="InterPro" id="IPR019775">
    <property type="entry name" value="WD40_repeat_CS"/>
</dbReference>
<proteinExistence type="predicted"/>
<organism evidence="4 5">
    <name type="scientific">Elysia marginata</name>
    <dbReference type="NCBI Taxonomy" id="1093978"/>
    <lineage>
        <taxon>Eukaryota</taxon>
        <taxon>Metazoa</taxon>
        <taxon>Spiralia</taxon>
        <taxon>Lophotrochozoa</taxon>
        <taxon>Mollusca</taxon>
        <taxon>Gastropoda</taxon>
        <taxon>Heterobranchia</taxon>
        <taxon>Euthyneura</taxon>
        <taxon>Panpulmonata</taxon>
        <taxon>Sacoglossa</taxon>
        <taxon>Placobranchoidea</taxon>
        <taxon>Plakobranchidae</taxon>
        <taxon>Elysia</taxon>
    </lineage>
</organism>
<evidence type="ECO:0000256" key="3">
    <source>
        <dbReference type="SAM" id="MobiDB-lite"/>
    </source>
</evidence>
<sequence>MDLILAYKKESGSSSESEDSNTEIGSRAPESKDENVTLKPSKFEDNSHQRTQTVSARASFEESHGQNDSLASQISSTGFFNLSSKLQRSNPKAGSAKTSNLGNGIVDNIEIPDGEFWSEFVPPKDFLSSQSTPVTSHDEYYRKQIMNYNNSNNLQLTKASHEVRGSPKSAKSQYGLHGVRNASHPYLSPHGRASTSMDAKVCGWNVWSSMDPCVFTFTCHTKAVRHVEWCHGGKSVFSCSFDRTAQITDVETGKTKARLDHVGFVTCGSLLSSNPNLVATGTDNMVLLWDTRTPQAPMKHYTYKEAFGQVQDLTLISDDRELVGCGDQVTRDSADRSIMVWDVRSTAVLSNQVFQERYTCTRLKPHKDESHFLAQTHGGYIALFSTVSPYRMEKSKRFGGHKLLGYHIGFDVSPDGKLVYSGSAEGGVHVYDYRTGKLIRKLLSSSDDVIMDVACHPVLPSVAATCTWGGSIRLWQ</sequence>
<keyword evidence="5" id="KW-1185">Reference proteome</keyword>
<dbReference type="PANTHER" id="PTHR44566">
    <property type="entry name" value="TRANSDUCIN/WD40 REPEAT-LIKE SUPERFAMILY PROTEIN"/>
    <property type="match status" value="1"/>
</dbReference>
<dbReference type="InterPro" id="IPR036322">
    <property type="entry name" value="WD40_repeat_dom_sf"/>
</dbReference>
<dbReference type="Pfam" id="PF00400">
    <property type="entry name" value="WD40"/>
    <property type="match status" value="3"/>
</dbReference>
<dbReference type="InterPro" id="IPR001680">
    <property type="entry name" value="WD40_rpt"/>
</dbReference>